<accession>A0A6C0D9V5</accession>
<proteinExistence type="predicted"/>
<sequence length="52" mass="6054">MPVECKFENCNKNASFNIASETKVLYCSEHKTNGYCMLSQTPFSFIINFYIF</sequence>
<dbReference type="EMBL" id="MN739565">
    <property type="protein sequence ID" value="QHT13297.1"/>
    <property type="molecule type" value="Genomic_DNA"/>
</dbReference>
<dbReference type="InterPro" id="IPR043822">
    <property type="entry name" value="EsV_1_7_cys"/>
</dbReference>
<organism evidence="1">
    <name type="scientific">viral metagenome</name>
    <dbReference type="NCBI Taxonomy" id="1070528"/>
    <lineage>
        <taxon>unclassified sequences</taxon>
        <taxon>metagenomes</taxon>
        <taxon>organismal metagenomes</taxon>
    </lineage>
</organism>
<reference evidence="1" key="1">
    <citation type="journal article" date="2020" name="Nature">
        <title>Giant virus diversity and host interactions through global metagenomics.</title>
        <authorList>
            <person name="Schulz F."/>
            <person name="Roux S."/>
            <person name="Paez-Espino D."/>
            <person name="Jungbluth S."/>
            <person name="Walsh D.A."/>
            <person name="Denef V.J."/>
            <person name="McMahon K.D."/>
            <person name="Konstantinidis K.T."/>
            <person name="Eloe-Fadrosh E.A."/>
            <person name="Kyrpides N.C."/>
            <person name="Woyke T."/>
        </authorList>
    </citation>
    <scope>NUCLEOTIDE SEQUENCE</scope>
    <source>
        <strain evidence="1">GVMAG-M-3300023174-131</strain>
    </source>
</reference>
<dbReference type="Pfam" id="PF19114">
    <property type="entry name" value="EsV_1_7_cys"/>
    <property type="match status" value="1"/>
</dbReference>
<protein>
    <submittedName>
        <fullName evidence="1">Uncharacterized protein</fullName>
    </submittedName>
</protein>
<evidence type="ECO:0000313" key="1">
    <source>
        <dbReference type="EMBL" id="QHT13297.1"/>
    </source>
</evidence>
<name>A0A6C0D9V5_9ZZZZ</name>
<dbReference type="AlphaFoldDB" id="A0A6C0D9V5"/>